<keyword evidence="3" id="KW-0238">DNA-binding</keyword>
<dbReference type="SUPFAM" id="SSF46785">
    <property type="entry name" value="Winged helix' DNA-binding domain"/>
    <property type="match status" value="1"/>
</dbReference>
<keyword evidence="4" id="KW-1185">Reference proteome</keyword>
<evidence type="ECO:0000256" key="1">
    <source>
        <dbReference type="SAM" id="MobiDB-lite"/>
    </source>
</evidence>
<feature type="domain" description="HTH marR-type" evidence="2">
    <location>
        <begin position="48"/>
        <end position="107"/>
    </location>
</feature>
<dbReference type="Gene3D" id="1.10.10.10">
    <property type="entry name" value="Winged helix-like DNA-binding domain superfamily/Winged helix DNA-binding domain"/>
    <property type="match status" value="1"/>
</dbReference>
<evidence type="ECO:0000313" key="4">
    <source>
        <dbReference type="Proteomes" id="UP000256253"/>
    </source>
</evidence>
<feature type="compositionally biased region" description="Basic and acidic residues" evidence="1">
    <location>
        <begin position="1"/>
        <end position="10"/>
    </location>
</feature>
<dbReference type="InterPro" id="IPR036390">
    <property type="entry name" value="WH_DNA-bd_sf"/>
</dbReference>
<name>A0A3D9UXL2_9MICO</name>
<reference evidence="3 4" key="1">
    <citation type="submission" date="2018-08" db="EMBL/GenBank/DDBJ databases">
        <title>Sequencing the genomes of 1000 actinobacteria strains.</title>
        <authorList>
            <person name="Klenk H.-P."/>
        </authorList>
    </citation>
    <scope>NUCLEOTIDE SEQUENCE [LARGE SCALE GENOMIC DNA]</scope>
    <source>
        <strain evidence="3 4">DSM 22967</strain>
    </source>
</reference>
<organism evidence="3 4">
    <name type="scientific">Calidifontibacter indicus</name>
    <dbReference type="NCBI Taxonomy" id="419650"/>
    <lineage>
        <taxon>Bacteria</taxon>
        <taxon>Bacillati</taxon>
        <taxon>Actinomycetota</taxon>
        <taxon>Actinomycetes</taxon>
        <taxon>Micrococcales</taxon>
        <taxon>Dermacoccaceae</taxon>
        <taxon>Calidifontibacter</taxon>
    </lineage>
</organism>
<dbReference type="Proteomes" id="UP000256253">
    <property type="component" value="Unassembled WGS sequence"/>
</dbReference>
<comment type="caution">
    <text evidence="3">The sequence shown here is derived from an EMBL/GenBank/DDBJ whole genome shotgun (WGS) entry which is preliminary data.</text>
</comment>
<gene>
    <name evidence="3" type="ORF">DFJ65_0503</name>
</gene>
<dbReference type="InterPro" id="IPR036388">
    <property type="entry name" value="WH-like_DNA-bd_sf"/>
</dbReference>
<accession>A0A3D9UXL2</accession>
<dbReference type="InterPro" id="IPR039422">
    <property type="entry name" value="MarR/SlyA-like"/>
</dbReference>
<sequence>MAVADPDHPDGQPPKANPARVHARIRDLLRRITLEAHRHTALVARDMGLSTTDVHAVGVLQACDGGLSAGQLGDTLALSPPATSALLGRLERADHAVRGSAAHDGRRAHIAPTATAVGESRERFTALNAAIDAVLERHDPAEIESVHTVLAELLDAVRAANDSHRALARDGSAVPT</sequence>
<dbReference type="GO" id="GO:0003677">
    <property type="term" value="F:DNA binding"/>
    <property type="evidence" value="ECO:0007669"/>
    <property type="project" value="UniProtKB-KW"/>
</dbReference>
<dbReference type="PANTHER" id="PTHR33164:SF106">
    <property type="entry name" value="TRANSCRIPTIONAL REGULATORY PROTEIN"/>
    <property type="match status" value="1"/>
</dbReference>
<dbReference type="EMBL" id="QTUA01000001">
    <property type="protein sequence ID" value="REF29551.1"/>
    <property type="molecule type" value="Genomic_DNA"/>
</dbReference>
<dbReference type="GO" id="GO:0006950">
    <property type="term" value="P:response to stress"/>
    <property type="evidence" value="ECO:0007669"/>
    <property type="project" value="TreeGrafter"/>
</dbReference>
<dbReference type="PANTHER" id="PTHR33164">
    <property type="entry name" value="TRANSCRIPTIONAL REGULATOR, MARR FAMILY"/>
    <property type="match status" value="1"/>
</dbReference>
<dbReference type="RefSeq" id="WP_115921657.1">
    <property type="nucleotide sequence ID" value="NZ_QTUA01000001.1"/>
</dbReference>
<dbReference type="AlphaFoldDB" id="A0A3D9UXL2"/>
<dbReference type="GO" id="GO:0003700">
    <property type="term" value="F:DNA-binding transcription factor activity"/>
    <property type="evidence" value="ECO:0007669"/>
    <property type="project" value="InterPro"/>
</dbReference>
<feature type="region of interest" description="Disordered" evidence="1">
    <location>
        <begin position="1"/>
        <end position="20"/>
    </location>
</feature>
<dbReference type="InterPro" id="IPR000835">
    <property type="entry name" value="HTH_MarR-typ"/>
</dbReference>
<dbReference type="Pfam" id="PF12802">
    <property type="entry name" value="MarR_2"/>
    <property type="match status" value="1"/>
</dbReference>
<evidence type="ECO:0000259" key="2">
    <source>
        <dbReference type="Pfam" id="PF12802"/>
    </source>
</evidence>
<proteinExistence type="predicted"/>
<protein>
    <submittedName>
        <fullName evidence="3">DNA-binding MarR family transcriptional regulator</fullName>
    </submittedName>
</protein>
<evidence type="ECO:0000313" key="3">
    <source>
        <dbReference type="EMBL" id="REF29551.1"/>
    </source>
</evidence>
<dbReference type="OrthoDB" id="8635520at2"/>